<evidence type="ECO:0000313" key="2">
    <source>
        <dbReference type="Proteomes" id="UP001501509"/>
    </source>
</evidence>
<comment type="caution">
    <text evidence="1">The sequence shown here is derived from an EMBL/GenBank/DDBJ whole genome shotgun (WGS) entry which is preliminary data.</text>
</comment>
<gene>
    <name evidence="1" type="ORF">GCM10010411_75470</name>
</gene>
<dbReference type="Proteomes" id="UP001501509">
    <property type="component" value="Unassembled WGS sequence"/>
</dbReference>
<dbReference type="RefSeq" id="WP_344547288.1">
    <property type="nucleotide sequence ID" value="NZ_BAAATD010000013.1"/>
</dbReference>
<proteinExistence type="predicted"/>
<keyword evidence="2" id="KW-1185">Reference proteome</keyword>
<protein>
    <submittedName>
        <fullName evidence="1">Uncharacterized protein</fullName>
    </submittedName>
</protein>
<name>A0ABP6CSE1_9ACTN</name>
<sequence>MKKMRRHHPDEPDGWLRQLVEAATARALVELLIRLLGGPPEV</sequence>
<accession>A0ABP6CSE1</accession>
<reference evidence="2" key="1">
    <citation type="journal article" date="2019" name="Int. J. Syst. Evol. Microbiol.">
        <title>The Global Catalogue of Microorganisms (GCM) 10K type strain sequencing project: providing services to taxonomists for standard genome sequencing and annotation.</title>
        <authorList>
            <consortium name="The Broad Institute Genomics Platform"/>
            <consortium name="The Broad Institute Genome Sequencing Center for Infectious Disease"/>
            <person name="Wu L."/>
            <person name="Ma J."/>
        </authorList>
    </citation>
    <scope>NUCLEOTIDE SEQUENCE [LARGE SCALE GENOMIC DNA]</scope>
    <source>
        <strain evidence="2">JCM 6833</strain>
    </source>
</reference>
<evidence type="ECO:0000313" key="1">
    <source>
        <dbReference type="EMBL" id="GAA2627280.1"/>
    </source>
</evidence>
<organism evidence="1 2">
    <name type="scientific">Actinomadura fulvescens</name>
    <dbReference type="NCBI Taxonomy" id="46160"/>
    <lineage>
        <taxon>Bacteria</taxon>
        <taxon>Bacillati</taxon>
        <taxon>Actinomycetota</taxon>
        <taxon>Actinomycetes</taxon>
        <taxon>Streptosporangiales</taxon>
        <taxon>Thermomonosporaceae</taxon>
        <taxon>Actinomadura</taxon>
    </lineage>
</organism>
<dbReference type="EMBL" id="BAAATD010000013">
    <property type="protein sequence ID" value="GAA2627280.1"/>
    <property type="molecule type" value="Genomic_DNA"/>
</dbReference>